<evidence type="ECO:0000313" key="2">
    <source>
        <dbReference type="EMBL" id="JAA78759.1"/>
    </source>
</evidence>
<sequence>MTKCTLRNFVAAEGIKKAENVDINTSNRIKHAKIVKSKSIAAVIQTKKVITNDVTKSCSKEKHKSNETKIKHTNTN</sequence>
<accession>S4NNU6</accession>
<name>S4NNU6_9NEOP</name>
<reference evidence="2" key="1">
    <citation type="journal article" date="2013" name="BMC Genomics">
        <title>Unscrambling butterfly oogenesis.</title>
        <authorList>
            <person name="Carter J.M."/>
            <person name="Baker S.C."/>
            <person name="Pink R."/>
            <person name="Carter D.R."/>
            <person name="Collins A."/>
            <person name="Tomlin J."/>
            <person name="Gibbs M."/>
            <person name="Breuker C.J."/>
        </authorList>
    </citation>
    <scope>NUCLEOTIDE SEQUENCE</scope>
    <source>
        <tissue evidence="2">Ovary</tissue>
    </source>
</reference>
<organism evidence="2">
    <name type="scientific">Pararge aegeria</name>
    <name type="common">speckled wood butterfly</name>
    <dbReference type="NCBI Taxonomy" id="116150"/>
    <lineage>
        <taxon>Eukaryota</taxon>
        <taxon>Metazoa</taxon>
        <taxon>Ecdysozoa</taxon>
        <taxon>Arthropoda</taxon>
        <taxon>Hexapoda</taxon>
        <taxon>Insecta</taxon>
        <taxon>Pterygota</taxon>
        <taxon>Neoptera</taxon>
        <taxon>Endopterygota</taxon>
        <taxon>Lepidoptera</taxon>
        <taxon>Glossata</taxon>
        <taxon>Ditrysia</taxon>
        <taxon>Papilionoidea</taxon>
        <taxon>Nymphalidae</taxon>
        <taxon>Satyrinae</taxon>
        <taxon>Satyrini</taxon>
        <taxon>Parargina</taxon>
        <taxon>Pararge</taxon>
    </lineage>
</organism>
<evidence type="ECO:0000256" key="1">
    <source>
        <dbReference type="SAM" id="MobiDB-lite"/>
    </source>
</evidence>
<proteinExistence type="predicted"/>
<feature type="non-terminal residue" evidence="2">
    <location>
        <position position="76"/>
    </location>
</feature>
<protein>
    <submittedName>
        <fullName evidence="2">Uncharacterized protein</fullName>
    </submittedName>
</protein>
<dbReference type="AlphaFoldDB" id="S4NNU6"/>
<feature type="region of interest" description="Disordered" evidence="1">
    <location>
        <begin position="55"/>
        <end position="76"/>
    </location>
</feature>
<feature type="compositionally biased region" description="Basic and acidic residues" evidence="1">
    <location>
        <begin position="58"/>
        <end position="70"/>
    </location>
</feature>
<reference evidence="2" key="2">
    <citation type="submission" date="2013-05" db="EMBL/GenBank/DDBJ databases">
        <authorList>
            <person name="Carter J.-M."/>
            <person name="Baker S.C."/>
            <person name="Pink R."/>
            <person name="Carter D.R.F."/>
            <person name="Collins A."/>
            <person name="Tomlin J."/>
            <person name="Gibbs M."/>
            <person name="Breuker C.J."/>
        </authorList>
    </citation>
    <scope>NUCLEOTIDE SEQUENCE</scope>
    <source>
        <tissue evidence="2">Ovary</tissue>
    </source>
</reference>
<dbReference type="EMBL" id="GAIX01013801">
    <property type="protein sequence ID" value="JAA78759.1"/>
    <property type="molecule type" value="Transcribed_RNA"/>
</dbReference>